<keyword evidence="1" id="KW-1133">Transmembrane helix</keyword>
<dbReference type="EMBL" id="MN738929">
    <property type="protein sequence ID" value="QHT32003.1"/>
    <property type="molecule type" value="Genomic_DNA"/>
</dbReference>
<dbReference type="AlphaFoldDB" id="A0A6C0EU13"/>
<reference evidence="2" key="1">
    <citation type="journal article" date="2020" name="Nature">
        <title>Giant virus diversity and host interactions through global metagenomics.</title>
        <authorList>
            <person name="Schulz F."/>
            <person name="Roux S."/>
            <person name="Paez-Espino D."/>
            <person name="Jungbluth S."/>
            <person name="Walsh D.A."/>
            <person name="Denef V.J."/>
            <person name="McMahon K.D."/>
            <person name="Konstantinidis K.T."/>
            <person name="Eloe-Fadrosh E.A."/>
            <person name="Kyrpides N.C."/>
            <person name="Woyke T."/>
        </authorList>
    </citation>
    <scope>NUCLEOTIDE SEQUENCE</scope>
    <source>
        <strain evidence="2">GVMAG-M-3300009159-65</strain>
    </source>
</reference>
<keyword evidence="1" id="KW-0472">Membrane</keyword>
<keyword evidence="1" id="KW-0812">Transmembrane</keyword>
<protein>
    <submittedName>
        <fullName evidence="2">Uncharacterized protein</fullName>
    </submittedName>
</protein>
<accession>A0A6C0EU13</accession>
<feature type="transmembrane region" description="Helical" evidence="1">
    <location>
        <begin position="75"/>
        <end position="94"/>
    </location>
</feature>
<organism evidence="2">
    <name type="scientific">viral metagenome</name>
    <dbReference type="NCBI Taxonomy" id="1070528"/>
    <lineage>
        <taxon>unclassified sequences</taxon>
        <taxon>metagenomes</taxon>
        <taxon>organismal metagenomes</taxon>
    </lineage>
</organism>
<evidence type="ECO:0000256" key="1">
    <source>
        <dbReference type="SAM" id="Phobius"/>
    </source>
</evidence>
<proteinExistence type="predicted"/>
<evidence type="ECO:0000313" key="2">
    <source>
        <dbReference type="EMBL" id="QHT32003.1"/>
    </source>
</evidence>
<name>A0A6C0EU13_9ZZZZ</name>
<sequence>MNTALYERMELFILNEVDYAVNNGYSRRARRFMRRNLQKELNKFNYLIVQDEQNNGLKSDDYDPYDLSIKINKHLYMCLSAVYISSLFVFYIWISKNLFDFITTNNQTYSYEQTYSVVTYVNNTNEFEF</sequence>